<reference evidence="8" key="1">
    <citation type="journal article" date="2023" name="Insect Mol. Biol.">
        <title>Genome sequencing provides insights into the evolution of gene families encoding plant cell wall-degrading enzymes in longhorned beetles.</title>
        <authorList>
            <person name="Shin N.R."/>
            <person name="Okamura Y."/>
            <person name="Kirsch R."/>
            <person name="Pauchet Y."/>
        </authorList>
    </citation>
    <scope>NUCLEOTIDE SEQUENCE</scope>
    <source>
        <strain evidence="8">RBIC_L_NR</strain>
    </source>
</reference>
<keyword evidence="9" id="KW-1185">Reference proteome</keyword>
<feature type="domain" description="Carboxylesterase type B" evidence="7">
    <location>
        <begin position="54"/>
        <end position="393"/>
    </location>
</feature>
<keyword evidence="4" id="KW-1015">Disulfide bond</keyword>
<sequence>TTAPSGKVQGSWKVSFDGRRYAAFEGIPYAKPPIADLRFQSLLFHICDYYNYFSGDEDCLYLNIFVPTQGNDQQALDVVIHIHGGGFMFGSGHDFLDPKYVMDRDIILVTINYRLGVLGFLSTGDEVLPGNNGLKDQITALKWIQQNIASFGGNPNSVTLTGFSAGGVSVHLHYISPLSKGLFHRGMSMSGVATNDWAIEENPLEYAKNLANLVGCPISNTKSLVECLKTRPASLLVEKTKDLYKYPPTPVCLLKPVIEKKSEHSFLFEHPYKSLVEKNVLDVPWITSVTRDDGMIISLLLYNKLDDLNKKWTEIGPDILEYRNLRHRTDISNKIKDYYLGKDGQFNDNSLNQFKKMCTDKFFTINAESSAKLQSKATKSPVYFYYFNYDKGENTFTNLFTSDDRVS</sequence>
<evidence type="ECO:0000256" key="3">
    <source>
        <dbReference type="ARBA" id="ARBA00022801"/>
    </source>
</evidence>
<evidence type="ECO:0000256" key="4">
    <source>
        <dbReference type="ARBA" id="ARBA00023157"/>
    </source>
</evidence>
<evidence type="ECO:0000313" key="8">
    <source>
        <dbReference type="EMBL" id="KAJ8971743.1"/>
    </source>
</evidence>
<feature type="domain" description="Carboxylesterase type B" evidence="7">
    <location>
        <begin position="3"/>
        <end position="40"/>
    </location>
</feature>
<protein>
    <recommendedName>
        <fullName evidence="6">Carboxylic ester hydrolase</fullName>
        <ecNumber evidence="6">3.1.1.-</ecNumber>
    </recommendedName>
</protein>
<dbReference type="AlphaFoldDB" id="A0AAV8ZVS3"/>
<dbReference type="Gene3D" id="3.40.50.1820">
    <property type="entry name" value="alpha/beta hydrolase"/>
    <property type="match status" value="1"/>
</dbReference>
<proteinExistence type="inferred from homology"/>
<dbReference type="EMBL" id="JANEYF010000167">
    <property type="protein sequence ID" value="KAJ8971743.1"/>
    <property type="molecule type" value="Genomic_DNA"/>
</dbReference>
<keyword evidence="5" id="KW-0325">Glycoprotein</keyword>
<dbReference type="Pfam" id="PF00135">
    <property type="entry name" value="COesterase"/>
    <property type="match status" value="2"/>
</dbReference>
<dbReference type="InterPro" id="IPR002018">
    <property type="entry name" value="CarbesteraseB"/>
</dbReference>
<dbReference type="EC" id="3.1.1.-" evidence="6"/>
<dbReference type="PROSITE" id="PS00122">
    <property type="entry name" value="CARBOXYLESTERASE_B_1"/>
    <property type="match status" value="1"/>
</dbReference>
<dbReference type="InterPro" id="IPR019819">
    <property type="entry name" value="Carboxylesterase_B_CS"/>
</dbReference>
<dbReference type="SUPFAM" id="SSF53474">
    <property type="entry name" value="alpha/beta-Hydrolases"/>
    <property type="match status" value="1"/>
</dbReference>
<evidence type="ECO:0000256" key="6">
    <source>
        <dbReference type="RuleBase" id="RU361235"/>
    </source>
</evidence>
<comment type="similarity">
    <text evidence="1 6">Belongs to the type-B carboxylesterase/lipase family.</text>
</comment>
<evidence type="ECO:0000256" key="5">
    <source>
        <dbReference type="ARBA" id="ARBA00023180"/>
    </source>
</evidence>
<evidence type="ECO:0000259" key="7">
    <source>
        <dbReference type="Pfam" id="PF00135"/>
    </source>
</evidence>
<dbReference type="PROSITE" id="PS00941">
    <property type="entry name" value="CARBOXYLESTERASE_B_2"/>
    <property type="match status" value="1"/>
</dbReference>
<dbReference type="InterPro" id="IPR019826">
    <property type="entry name" value="Carboxylesterase_B_AS"/>
</dbReference>
<dbReference type="PANTHER" id="PTHR11559">
    <property type="entry name" value="CARBOXYLESTERASE"/>
    <property type="match status" value="1"/>
</dbReference>
<dbReference type="InterPro" id="IPR050309">
    <property type="entry name" value="Type-B_Carboxylest/Lipase"/>
</dbReference>
<accession>A0AAV8ZVS3</accession>
<evidence type="ECO:0000256" key="1">
    <source>
        <dbReference type="ARBA" id="ARBA00005964"/>
    </source>
</evidence>
<evidence type="ECO:0000256" key="2">
    <source>
        <dbReference type="ARBA" id="ARBA00022487"/>
    </source>
</evidence>
<organism evidence="8 9">
    <name type="scientific">Rhamnusium bicolor</name>
    <dbReference type="NCBI Taxonomy" id="1586634"/>
    <lineage>
        <taxon>Eukaryota</taxon>
        <taxon>Metazoa</taxon>
        <taxon>Ecdysozoa</taxon>
        <taxon>Arthropoda</taxon>
        <taxon>Hexapoda</taxon>
        <taxon>Insecta</taxon>
        <taxon>Pterygota</taxon>
        <taxon>Neoptera</taxon>
        <taxon>Endopterygota</taxon>
        <taxon>Coleoptera</taxon>
        <taxon>Polyphaga</taxon>
        <taxon>Cucujiformia</taxon>
        <taxon>Chrysomeloidea</taxon>
        <taxon>Cerambycidae</taxon>
        <taxon>Lepturinae</taxon>
        <taxon>Rhagiini</taxon>
        <taxon>Rhamnusium</taxon>
    </lineage>
</organism>
<dbReference type="Proteomes" id="UP001162156">
    <property type="component" value="Unassembled WGS sequence"/>
</dbReference>
<keyword evidence="2" id="KW-0719">Serine esterase</keyword>
<comment type="caution">
    <text evidence="8">The sequence shown here is derived from an EMBL/GenBank/DDBJ whole genome shotgun (WGS) entry which is preliminary data.</text>
</comment>
<gene>
    <name evidence="8" type="ORF">NQ314_000556</name>
</gene>
<dbReference type="GO" id="GO:0052689">
    <property type="term" value="F:carboxylic ester hydrolase activity"/>
    <property type="evidence" value="ECO:0007669"/>
    <property type="project" value="UniProtKB-KW"/>
</dbReference>
<feature type="non-terminal residue" evidence="8">
    <location>
        <position position="407"/>
    </location>
</feature>
<dbReference type="InterPro" id="IPR029058">
    <property type="entry name" value="AB_hydrolase_fold"/>
</dbReference>
<evidence type="ECO:0000313" key="9">
    <source>
        <dbReference type="Proteomes" id="UP001162156"/>
    </source>
</evidence>
<name>A0AAV8ZVS3_9CUCU</name>
<feature type="non-terminal residue" evidence="8">
    <location>
        <position position="1"/>
    </location>
</feature>
<keyword evidence="3 6" id="KW-0378">Hydrolase</keyword>